<reference evidence="2" key="1">
    <citation type="submission" date="2024-04" db="EMBL/GenBank/DDBJ databases">
        <authorList>
            <consortium name="Molecular Ecology Group"/>
        </authorList>
    </citation>
    <scope>NUCLEOTIDE SEQUENCE</scope>
</reference>
<feature type="region of interest" description="Disordered" evidence="1">
    <location>
        <begin position="58"/>
        <end position="80"/>
    </location>
</feature>
<dbReference type="Proteomes" id="UP001497644">
    <property type="component" value="Chromosome 13"/>
</dbReference>
<feature type="region of interest" description="Disordered" evidence="1">
    <location>
        <begin position="1"/>
        <end position="21"/>
    </location>
</feature>
<gene>
    <name evidence="2" type="ORF">LPLAT_LOCUS4011</name>
</gene>
<evidence type="ECO:0000256" key="1">
    <source>
        <dbReference type="SAM" id="MobiDB-lite"/>
    </source>
</evidence>
<name>A0AAV2NG58_9HYME</name>
<accession>A0AAV2NG58</accession>
<evidence type="ECO:0000313" key="3">
    <source>
        <dbReference type="Proteomes" id="UP001497644"/>
    </source>
</evidence>
<sequence>MMGKRRVGEQASSTMNRDGCRRRRVASTGVVCVRVPARRWKRNEYTMRCKLVRLGMPRRASQSPGRLPPVAGGGTARWYY</sequence>
<dbReference type="AlphaFoldDB" id="A0AAV2NG58"/>
<keyword evidence="3" id="KW-1185">Reference proteome</keyword>
<organism evidence="2 3">
    <name type="scientific">Lasius platythorax</name>
    <dbReference type="NCBI Taxonomy" id="488582"/>
    <lineage>
        <taxon>Eukaryota</taxon>
        <taxon>Metazoa</taxon>
        <taxon>Ecdysozoa</taxon>
        <taxon>Arthropoda</taxon>
        <taxon>Hexapoda</taxon>
        <taxon>Insecta</taxon>
        <taxon>Pterygota</taxon>
        <taxon>Neoptera</taxon>
        <taxon>Endopterygota</taxon>
        <taxon>Hymenoptera</taxon>
        <taxon>Apocrita</taxon>
        <taxon>Aculeata</taxon>
        <taxon>Formicoidea</taxon>
        <taxon>Formicidae</taxon>
        <taxon>Formicinae</taxon>
        <taxon>Lasius</taxon>
        <taxon>Lasius</taxon>
    </lineage>
</organism>
<feature type="compositionally biased region" description="Gly residues" evidence="1">
    <location>
        <begin position="71"/>
        <end position="80"/>
    </location>
</feature>
<proteinExistence type="predicted"/>
<evidence type="ECO:0000313" key="2">
    <source>
        <dbReference type="EMBL" id="CAL1678121.1"/>
    </source>
</evidence>
<protein>
    <submittedName>
        <fullName evidence="2">Uncharacterized protein</fullName>
    </submittedName>
</protein>
<dbReference type="EMBL" id="OZ034836">
    <property type="protein sequence ID" value="CAL1678121.1"/>
    <property type="molecule type" value="Genomic_DNA"/>
</dbReference>